<protein>
    <submittedName>
        <fullName evidence="4">Predicted oxidoreductase, contains short-chain dehydrogenase (SDR) and DUF2520 domains</fullName>
    </submittedName>
</protein>
<dbReference type="InterPro" id="IPR037108">
    <property type="entry name" value="TM1727-like_C_sf"/>
</dbReference>
<keyword evidence="5" id="KW-1185">Reference proteome</keyword>
<reference evidence="4 5" key="1">
    <citation type="submission" date="2017-02" db="EMBL/GenBank/DDBJ databases">
        <authorList>
            <person name="Peterson S.W."/>
        </authorList>
    </citation>
    <scope>NUCLEOTIDE SEQUENCE [LARGE SCALE GENOMIC DNA]</scope>
    <source>
        <strain evidence="4 5">ATCC 49788</strain>
    </source>
</reference>
<feature type="domain" description="DUF2520" evidence="3">
    <location>
        <begin position="142"/>
        <end position="269"/>
    </location>
</feature>
<dbReference type="EMBL" id="FUYB01000019">
    <property type="protein sequence ID" value="SKA90196.1"/>
    <property type="molecule type" value="Genomic_DNA"/>
</dbReference>
<dbReference type="InterPro" id="IPR019665">
    <property type="entry name" value="OxRdtase/DH_put_Rossmann_dom"/>
</dbReference>
<dbReference type="PANTHER" id="PTHR40459">
    <property type="entry name" value="CONSERVED HYPOTHETICAL ALANINE AND LEUCINE RICH PROTEIN"/>
    <property type="match status" value="1"/>
</dbReference>
<dbReference type="PANTHER" id="PTHR40459:SF1">
    <property type="entry name" value="CONSERVED HYPOTHETICAL ALANINE AND LEUCINE RICH PROTEIN"/>
    <property type="match status" value="1"/>
</dbReference>
<dbReference type="STRING" id="92487.SAMN02745130_03110"/>
<organism evidence="4 5">
    <name type="scientific">Thiothrix eikelboomii</name>
    <dbReference type="NCBI Taxonomy" id="92487"/>
    <lineage>
        <taxon>Bacteria</taxon>
        <taxon>Pseudomonadati</taxon>
        <taxon>Pseudomonadota</taxon>
        <taxon>Gammaproteobacteria</taxon>
        <taxon>Thiotrichales</taxon>
        <taxon>Thiotrichaceae</taxon>
        <taxon>Thiothrix</taxon>
    </lineage>
</organism>
<evidence type="ECO:0000259" key="2">
    <source>
        <dbReference type="Pfam" id="PF10727"/>
    </source>
</evidence>
<dbReference type="InterPro" id="IPR008927">
    <property type="entry name" value="6-PGluconate_DH-like_C_sf"/>
</dbReference>
<dbReference type="SUPFAM" id="SSF48179">
    <property type="entry name" value="6-phosphogluconate dehydrogenase C-terminal domain-like"/>
    <property type="match status" value="1"/>
</dbReference>
<dbReference type="Proteomes" id="UP000190460">
    <property type="component" value="Unassembled WGS sequence"/>
</dbReference>
<evidence type="ECO:0000313" key="5">
    <source>
        <dbReference type="Proteomes" id="UP000190460"/>
    </source>
</evidence>
<dbReference type="AlphaFoldDB" id="A0A1T4XL23"/>
<evidence type="ECO:0000256" key="1">
    <source>
        <dbReference type="ARBA" id="ARBA00023002"/>
    </source>
</evidence>
<dbReference type="Gene3D" id="3.40.50.720">
    <property type="entry name" value="NAD(P)-binding Rossmann-like Domain"/>
    <property type="match status" value="1"/>
</dbReference>
<name>A0A1T4XL23_9GAMM</name>
<evidence type="ECO:0000259" key="3">
    <source>
        <dbReference type="Pfam" id="PF10728"/>
    </source>
</evidence>
<sequence>MSQTIIKPQLNIIGCGHVGQTLAYLWVQAGLLTISQVLNSSVQTGQAAVEFIGQGQAISSIQDLKPANLYLLGCPDKALVACCTQLALAKVLRTGDIVFHCSGAISSEVLRPLAEQGAWVASVHPIKSFAQPQQAVLSFRPTYCGVEGDLVALEVLNTLFESIGGLSFQLVAEHKTLYHAASVFASNYLVALQSISLRALAQAGVEETLALKILQPIVQETVANVFNLGPIAALTGPIARGDAVVVAKQLAALQASQPLEAELYRLLGLEALALAYKKHKTPIEDLQQVHTVLSRID</sequence>
<gene>
    <name evidence="4" type="ORF">SAMN02745130_03110</name>
</gene>
<dbReference type="InterPro" id="IPR018931">
    <property type="entry name" value="DUF2520"/>
</dbReference>
<dbReference type="RefSeq" id="WP_078923553.1">
    <property type="nucleotide sequence ID" value="NZ_FUYB01000019.1"/>
</dbReference>
<dbReference type="Pfam" id="PF10727">
    <property type="entry name" value="Rossmann-like"/>
    <property type="match status" value="1"/>
</dbReference>
<proteinExistence type="predicted"/>
<dbReference type="Gene3D" id="1.10.1040.20">
    <property type="entry name" value="ProC-like, C-terminal domain"/>
    <property type="match status" value="1"/>
</dbReference>
<dbReference type="OrthoDB" id="8650434at2"/>
<dbReference type="SUPFAM" id="SSF51735">
    <property type="entry name" value="NAD(P)-binding Rossmann-fold domains"/>
    <property type="match status" value="1"/>
</dbReference>
<dbReference type="GO" id="GO:0016491">
    <property type="term" value="F:oxidoreductase activity"/>
    <property type="evidence" value="ECO:0007669"/>
    <property type="project" value="UniProtKB-KW"/>
</dbReference>
<dbReference type="InterPro" id="IPR036291">
    <property type="entry name" value="NAD(P)-bd_dom_sf"/>
</dbReference>
<feature type="domain" description="Putative oxidoreductase/dehydrogenase Rossmann-like" evidence="2">
    <location>
        <begin position="10"/>
        <end position="125"/>
    </location>
</feature>
<accession>A0A1T4XL23</accession>
<keyword evidence="1" id="KW-0560">Oxidoreductase</keyword>
<dbReference type="Pfam" id="PF10728">
    <property type="entry name" value="DUF2520"/>
    <property type="match status" value="1"/>
</dbReference>
<evidence type="ECO:0000313" key="4">
    <source>
        <dbReference type="EMBL" id="SKA90196.1"/>
    </source>
</evidence>